<dbReference type="EMBL" id="JRUE01000198">
    <property type="protein sequence ID" value="KXZ66911.1"/>
    <property type="molecule type" value="Genomic_DNA"/>
</dbReference>
<dbReference type="PANTHER" id="PTHR46401:SF2">
    <property type="entry name" value="GLYCOSYLTRANSFERASE WBBK-RELATED"/>
    <property type="match status" value="1"/>
</dbReference>
<dbReference type="RefSeq" id="WP_061519133.1">
    <property type="nucleotide sequence ID" value="NZ_JRUE01000198.1"/>
</dbReference>
<dbReference type="CDD" id="cd03801">
    <property type="entry name" value="GT4_PimA-like"/>
    <property type="match status" value="1"/>
</dbReference>
<dbReference type="PATRIC" id="fig|52133.18.peg.2401"/>
<sequence>MAMQTSPISYVANASSPHVRHWVEYLDELGSPYHIYSIHKNSFFPPEQVTTKFNGLLRFGALGSIVAYILLGLWLRLFVPKALQLHAHNTSGYGLSAYLSGRKYLLTTYGSEIFSVPQKSIIYRFLIRRTLHAAEKITASSQHMQDTLTKHFSVPASRVMTFSLGVSSVFRVSTEQRSIVRKQLGISEQDTVWIYNRRITPLYRTLDVVEAFQQFARGRQGYRLLLLAGDFDAQYLAKVKSHIQGDNNIQLIDGFIDQAQLSGYLCAADVALSLPKSDQLSSSILEALSCGCLLILAKLAAYQSITDQFPCVVIDDVDVTSIQQAFQDSVLFLQSDISHLQQQQLTQVAWGRQQVMLLIKKLYA</sequence>
<evidence type="ECO:0000259" key="3">
    <source>
        <dbReference type="Pfam" id="PF00534"/>
    </source>
</evidence>
<dbReference type="InterPro" id="IPR001296">
    <property type="entry name" value="Glyco_trans_1"/>
</dbReference>
<gene>
    <name evidence="5" type="ORF">AVENLUH5627_02333</name>
</gene>
<dbReference type="GO" id="GO:0016757">
    <property type="term" value="F:glycosyltransferase activity"/>
    <property type="evidence" value="ECO:0007669"/>
    <property type="project" value="InterPro"/>
</dbReference>
<evidence type="ECO:0000313" key="6">
    <source>
        <dbReference type="Proteomes" id="UP000075680"/>
    </source>
</evidence>
<keyword evidence="2" id="KW-1133">Transmembrane helix</keyword>
<organism evidence="5 6">
    <name type="scientific">Acinetobacter venetianus</name>
    <dbReference type="NCBI Taxonomy" id="52133"/>
    <lineage>
        <taxon>Bacteria</taxon>
        <taxon>Pseudomonadati</taxon>
        <taxon>Pseudomonadota</taxon>
        <taxon>Gammaproteobacteria</taxon>
        <taxon>Moraxellales</taxon>
        <taxon>Moraxellaceae</taxon>
        <taxon>Acinetobacter</taxon>
    </lineage>
</organism>
<feature type="domain" description="Glycosyl transferase family 1" evidence="3">
    <location>
        <begin position="179"/>
        <end position="300"/>
    </location>
</feature>
<name>A0A150HM90_9GAMM</name>
<dbReference type="Pfam" id="PF13439">
    <property type="entry name" value="Glyco_transf_4"/>
    <property type="match status" value="1"/>
</dbReference>
<dbReference type="InterPro" id="IPR028098">
    <property type="entry name" value="Glyco_trans_4-like_N"/>
</dbReference>
<dbReference type="Proteomes" id="UP000075680">
    <property type="component" value="Unassembled WGS sequence"/>
</dbReference>
<feature type="transmembrane region" description="Helical" evidence="2">
    <location>
        <begin position="56"/>
        <end position="79"/>
    </location>
</feature>
<dbReference type="Gene3D" id="3.40.50.2000">
    <property type="entry name" value="Glycogen Phosphorylase B"/>
    <property type="match status" value="2"/>
</dbReference>
<evidence type="ECO:0000256" key="2">
    <source>
        <dbReference type="SAM" id="Phobius"/>
    </source>
</evidence>
<feature type="domain" description="Glycosyltransferase subfamily 4-like N-terminal" evidence="4">
    <location>
        <begin position="18"/>
        <end position="166"/>
    </location>
</feature>
<dbReference type="PANTHER" id="PTHR46401">
    <property type="entry name" value="GLYCOSYLTRANSFERASE WBBK-RELATED"/>
    <property type="match status" value="1"/>
</dbReference>
<keyword evidence="2" id="KW-0472">Membrane</keyword>
<accession>A0A150HM90</accession>
<dbReference type="SUPFAM" id="SSF53756">
    <property type="entry name" value="UDP-Glycosyltransferase/glycogen phosphorylase"/>
    <property type="match status" value="1"/>
</dbReference>
<evidence type="ECO:0000259" key="4">
    <source>
        <dbReference type="Pfam" id="PF13439"/>
    </source>
</evidence>
<evidence type="ECO:0000256" key="1">
    <source>
        <dbReference type="ARBA" id="ARBA00022679"/>
    </source>
</evidence>
<dbReference type="Pfam" id="PF00534">
    <property type="entry name" value="Glycos_transf_1"/>
    <property type="match status" value="1"/>
</dbReference>
<reference evidence="5 6" key="1">
    <citation type="journal article" date="2016" name="Sci. Rep.">
        <title>Genomic and phenotypic characterization of the species Acinetobacter venetianus.</title>
        <authorList>
            <person name="Fondi M."/>
            <person name="Maida I."/>
            <person name="Perrin E."/>
            <person name="Orlandini V."/>
            <person name="La Torre L."/>
            <person name="Bosi E."/>
            <person name="Negroni A."/>
            <person name="Zanaroli G."/>
            <person name="Fava F."/>
            <person name="Decorosi F."/>
            <person name="Giovannetti L."/>
            <person name="Viti C."/>
            <person name="Vaneechoutte M."/>
            <person name="Dijkshoorn L."/>
            <person name="Fani R."/>
        </authorList>
    </citation>
    <scope>NUCLEOTIDE SEQUENCE [LARGE SCALE GENOMIC DNA]</scope>
    <source>
        <strain evidence="5 6">LUH5627</strain>
    </source>
</reference>
<keyword evidence="1 5" id="KW-0808">Transferase</keyword>
<dbReference type="AlphaFoldDB" id="A0A150HM90"/>
<protein>
    <submittedName>
        <fullName evidence="5">Glycosyl transferases group 1</fullName>
    </submittedName>
</protein>
<comment type="caution">
    <text evidence="5">The sequence shown here is derived from an EMBL/GenBank/DDBJ whole genome shotgun (WGS) entry which is preliminary data.</text>
</comment>
<keyword evidence="2" id="KW-0812">Transmembrane</keyword>
<evidence type="ECO:0000313" key="5">
    <source>
        <dbReference type="EMBL" id="KXZ66911.1"/>
    </source>
</evidence>
<proteinExistence type="predicted"/>